<comment type="cofactor">
    <cofactor evidence="1">
        <name>[4Fe-4S] cluster</name>
        <dbReference type="ChEBI" id="CHEBI:49883"/>
    </cofactor>
</comment>
<dbReference type="InterPro" id="IPR000385">
    <property type="entry name" value="MoaA_NifB_PqqE_Fe-S-bd_CS"/>
</dbReference>
<evidence type="ECO:0000256" key="3">
    <source>
        <dbReference type="ARBA" id="ARBA00022691"/>
    </source>
</evidence>
<evidence type="ECO:0000256" key="7">
    <source>
        <dbReference type="ARBA" id="ARBA00023014"/>
    </source>
</evidence>
<dbReference type="GO" id="GO:0051539">
    <property type="term" value="F:4 iron, 4 sulfur cluster binding"/>
    <property type="evidence" value="ECO:0007669"/>
    <property type="project" value="UniProtKB-KW"/>
</dbReference>
<gene>
    <name evidence="9" type="ORF">HMPREF0367_00933</name>
</gene>
<feature type="domain" description="Radical SAM core" evidence="8">
    <location>
        <begin position="23"/>
        <end position="249"/>
    </location>
</feature>
<dbReference type="Proteomes" id="UP000016658">
    <property type="component" value="Unassembled WGS sequence"/>
</dbReference>
<dbReference type="CDD" id="cd01335">
    <property type="entry name" value="Radical_SAM"/>
    <property type="match status" value="1"/>
</dbReference>
<accession>U2QWB6</accession>
<proteinExistence type="predicted"/>
<comment type="caution">
    <text evidence="9">The sequence shown here is derived from an EMBL/GenBank/DDBJ whole genome shotgun (WGS) entry which is preliminary data.</text>
</comment>
<dbReference type="GO" id="GO:0016491">
    <property type="term" value="F:oxidoreductase activity"/>
    <property type="evidence" value="ECO:0007669"/>
    <property type="project" value="UniProtKB-KW"/>
</dbReference>
<dbReference type="RefSeq" id="WP_051335208.1">
    <property type="nucleotide sequence ID" value="NZ_KI271017.1"/>
</dbReference>
<dbReference type="InterPro" id="IPR058240">
    <property type="entry name" value="rSAM_sf"/>
</dbReference>
<keyword evidence="2" id="KW-0004">4Fe-4S</keyword>
<organism evidence="9 10">
    <name type="scientific">Faecalitalea cylindroides ATCC 27803</name>
    <dbReference type="NCBI Taxonomy" id="649755"/>
    <lineage>
        <taxon>Bacteria</taxon>
        <taxon>Bacillati</taxon>
        <taxon>Bacillota</taxon>
        <taxon>Erysipelotrichia</taxon>
        <taxon>Erysipelotrichales</taxon>
        <taxon>Erysipelotrichaceae</taxon>
        <taxon>Faecalitalea</taxon>
    </lineage>
</organism>
<sequence length="347" mass="40026">MALQQNLHGLLTMSKIKKKAYENKIPIHATFELTPRCNFNCQMCYVHLLTEEIAKFGKELTADQWLMVGKQAADMGVLSICITGGDPLLHPEFKKIWIGLSQMGFKLILQTNASLFDDEMLKLFEEYPPYITKITLYGSNNEVYKKVCGIENGFTKVDKGIKALQRKGNYIQLVTTFVKQNKEDASNIAQYARDNHLPWYHSSSCYPSLRGAKSNASKCAIDFFSPEYSKEMVRLWTKLPSQKNDLPIYNCKGYGTEFNISWNGNMIFCLFVGEPELSVLEHSLEECWKELLEFCEKLRWPKECYICEIRDKCRRCLAHLACLSGGFNKVDKTYCEQVKRMLLKLEE</sequence>
<dbReference type="GO" id="GO:0046872">
    <property type="term" value="F:metal ion binding"/>
    <property type="evidence" value="ECO:0007669"/>
    <property type="project" value="UniProtKB-KW"/>
</dbReference>
<name>U2QWB6_9FIRM</name>
<keyword evidence="5" id="KW-0560">Oxidoreductase</keyword>
<evidence type="ECO:0000256" key="2">
    <source>
        <dbReference type="ARBA" id="ARBA00022485"/>
    </source>
</evidence>
<dbReference type="EMBL" id="AWVI01000040">
    <property type="protein sequence ID" value="ERK45588.1"/>
    <property type="molecule type" value="Genomic_DNA"/>
</dbReference>
<dbReference type="SFLD" id="SFLDG01067">
    <property type="entry name" value="SPASM/twitch_domain_containing"/>
    <property type="match status" value="1"/>
</dbReference>
<dbReference type="PANTHER" id="PTHR11228:SF7">
    <property type="entry name" value="PQQA PEPTIDE CYCLASE"/>
    <property type="match status" value="1"/>
</dbReference>
<keyword evidence="3" id="KW-0949">S-adenosyl-L-methionine</keyword>
<dbReference type="PROSITE" id="PS01305">
    <property type="entry name" value="MOAA_NIFB_PQQE"/>
    <property type="match status" value="1"/>
</dbReference>
<dbReference type="Gene3D" id="3.20.20.70">
    <property type="entry name" value="Aldolase class I"/>
    <property type="match status" value="1"/>
</dbReference>
<keyword evidence="6" id="KW-0408">Iron</keyword>
<evidence type="ECO:0000256" key="1">
    <source>
        <dbReference type="ARBA" id="ARBA00001966"/>
    </source>
</evidence>
<evidence type="ECO:0000259" key="8">
    <source>
        <dbReference type="PROSITE" id="PS51918"/>
    </source>
</evidence>
<evidence type="ECO:0000313" key="10">
    <source>
        <dbReference type="Proteomes" id="UP000016658"/>
    </source>
</evidence>
<keyword evidence="7" id="KW-0411">Iron-sulfur</keyword>
<dbReference type="Pfam" id="PF04055">
    <property type="entry name" value="Radical_SAM"/>
    <property type="match status" value="1"/>
</dbReference>
<dbReference type="HOGENOM" id="CLU_009273_4_2_9"/>
<dbReference type="SFLD" id="SFLDG01386">
    <property type="entry name" value="main_SPASM_domain-containing"/>
    <property type="match status" value="1"/>
</dbReference>
<dbReference type="SFLD" id="SFLDS00029">
    <property type="entry name" value="Radical_SAM"/>
    <property type="match status" value="1"/>
</dbReference>
<dbReference type="InterPro" id="IPR050377">
    <property type="entry name" value="Radical_SAM_PqqE_MftC-like"/>
</dbReference>
<evidence type="ECO:0000256" key="5">
    <source>
        <dbReference type="ARBA" id="ARBA00023002"/>
    </source>
</evidence>
<evidence type="ECO:0000313" key="9">
    <source>
        <dbReference type="EMBL" id="ERK45588.1"/>
    </source>
</evidence>
<dbReference type="InterPro" id="IPR013785">
    <property type="entry name" value="Aldolase_TIM"/>
</dbReference>
<reference evidence="9 10" key="1">
    <citation type="submission" date="2013-06" db="EMBL/GenBank/DDBJ databases">
        <authorList>
            <person name="Weinstock G."/>
            <person name="Sodergren E."/>
            <person name="Lobos E.A."/>
            <person name="Fulton L."/>
            <person name="Fulton R."/>
            <person name="Courtney L."/>
            <person name="Fronick C."/>
            <person name="O'Laughlin M."/>
            <person name="Godfrey J."/>
            <person name="Wilson R.M."/>
            <person name="Miner T."/>
            <person name="Farmer C."/>
            <person name="Delehaunty K."/>
            <person name="Cordes M."/>
            <person name="Minx P."/>
            <person name="Tomlinson C."/>
            <person name="Chen J."/>
            <person name="Wollam A."/>
            <person name="Pepin K.H."/>
            <person name="Bhonagiri V."/>
            <person name="Zhang X."/>
            <person name="Warren W."/>
            <person name="Mitreva M."/>
            <person name="Mardis E.R."/>
            <person name="Wilson R.K."/>
        </authorList>
    </citation>
    <scope>NUCLEOTIDE SEQUENCE [LARGE SCALE GENOMIC DNA]</scope>
    <source>
        <strain evidence="9 10">ATCC 27803</strain>
    </source>
</reference>
<dbReference type="AlphaFoldDB" id="U2QWB6"/>
<dbReference type="SUPFAM" id="SSF102114">
    <property type="entry name" value="Radical SAM enzymes"/>
    <property type="match status" value="1"/>
</dbReference>
<dbReference type="PANTHER" id="PTHR11228">
    <property type="entry name" value="RADICAL SAM DOMAIN PROTEIN"/>
    <property type="match status" value="1"/>
</dbReference>
<evidence type="ECO:0000256" key="4">
    <source>
        <dbReference type="ARBA" id="ARBA00022723"/>
    </source>
</evidence>
<evidence type="ECO:0000256" key="6">
    <source>
        <dbReference type="ARBA" id="ARBA00023004"/>
    </source>
</evidence>
<dbReference type="PROSITE" id="PS51918">
    <property type="entry name" value="RADICAL_SAM"/>
    <property type="match status" value="1"/>
</dbReference>
<dbReference type="InterPro" id="IPR007197">
    <property type="entry name" value="rSAM"/>
</dbReference>
<dbReference type="OrthoDB" id="9808591at2"/>
<protein>
    <submittedName>
        <fullName evidence="9">Radical SAM domain protein</fullName>
    </submittedName>
</protein>
<keyword evidence="4" id="KW-0479">Metal-binding</keyword>